<evidence type="ECO:0000256" key="1">
    <source>
        <dbReference type="ARBA" id="ARBA00009075"/>
    </source>
</evidence>
<dbReference type="InterPro" id="IPR005318">
    <property type="entry name" value="OM_porin_bac"/>
</dbReference>
<comment type="caution">
    <text evidence="5">The sequence shown here is derived from an EMBL/GenBank/DDBJ whole genome shotgun (WGS) entry which is preliminary data.</text>
</comment>
<evidence type="ECO:0000313" key="6">
    <source>
        <dbReference type="Proteomes" id="UP000321337"/>
    </source>
</evidence>
<dbReference type="OrthoDB" id="9146693at2"/>
<dbReference type="PANTHER" id="PTHR34596:SF2">
    <property type="entry name" value="CHITOPORIN"/>
    <property type="match status" value="1"/>
</dbReference>
<evidence type="ECO:0000313" key="5">
    <source>
        <dbReference type="EMBL" id="GEP31425.1"/>
    </source>
</evidence>
<keyword evidence="6" id="KW-1185">Reference proteome</keyword>
<dbReference type="GO" id="GO:0016020">
    <property type="term" value="C:membrane"/>
    <property type="evidence" value="ECO:0007669"/>
    <property type="project" value="InterPro"/>
</dbReference>
<dbReference type="PANTHER" id="PTHR34596">
    <property type="entry name" value="CHITOPORIN"/>
    <property type="match status" value="1"/>
</dbReference>
<dbReference type="Pfam" id="PF03573">
    <property type="entry name" value="OprD"/>
    <property type="match status" value="1"/>
</dbReference>
<gene>
    <name evidence="5" type="ORF">TPL01_25630</name>
</gene>
<feature type="signal peptide" evidence="4">
    <location>
        <begin position="1"/>
        <end position="24"/>
    </location>
</feature>
<evidence type="ECO:0000256" key="4">
    <source>
        <dbReference type="SAM" id="SignalP"/>
    </source>
</evidence>
<dbReference type="Gene3D" id="2.40.160.10">
    <property type="entry name" value="Porin"/>
    <property type="match status" value="1"/>
</dbReference>
<evidence type="ECO:0000256" key="2">
    <source>
        <dbReference type="ARBA" id="ARBA00022448"/>
    </source>
</evidence>
<accession>A0A512LAB2</accession>
<dbReference type="GO" id="GO:0015288">
    <property type="term" value="F:porin activity"/>
    <property type="evidence" value="ECO:0007669"/>
    <property type="project" value="TreeGrafter"/>
</dbReference>
<dbReference type="EMBL" id="BKAD01000029">
    <property type="protein sequence ID" value="GEP31425.1"/>
    <property type="molecule type" value="Genomic_DNA"/>
</dbReference>
<evidence type="ECO:0000256" key="3">
    <source>
        <dbReference type="ARBA" id="ARBA00022729"/>
    </source>
</evidence>
<proteinExistence type="inferred from homology"/>
<reference evidence="5 6" key="1">
    <citation type="submission" date="2019-07" db="EMBL/GenBank/DDBJ databases">
        <title>Whole genome shotgun sequence of Thiobacillus plumbophilus NBRC 107929.</title>
        <authorList>
            <person name="Hosoyama A."/>
            <person name="Uohara A."/>
            <person name="Ohji S."/>
            <person name="Ichikawa N."/>
        </authorList>
    </citation>
    <scope>NUCLEOTIDE SEQUENCE [LARGE SCALE GENOMIC DNA]</scope>
    <source>
        <strain evidence="5 6">NBRC 107929</strain>
    </source>
</reference>
<dbReference type="Proteomes" id="UP000321337">
    <property type="component" value="Unassembled WGS sequence"/>
</dbReference>
<organism evidence="5 6">
    <name type="scientific">Sulfuriferula plumbiphila</name>
    <dbReference type="NCBI Taxonomy" id="171865"/>
    <lineage>
        <taxon>Bacteria</taxon>
        <taxon>Pseudomonadati</taxon>
        <taxon>Pseudomonadota</taxon>
        <taxon>Betaproteobacteria</taxon>
        <taxon>Nitrosomonadales</taxon>
        <taxon>Sulfuricellaceae</taxon>
        <taxon>Sulfuriferula</taxon>
    </lineage>
</organism>
<evidence type="ECO:0008006" key="7">
    <source>
        <dbReference type="Google" id="ProtNLM"/>
    </source>
</evidence>
<name>A0A512LAB2_9PROT</name>
<keyword evidence="3 4" id="KW-0732">Signal</keyword>
<comment type="similarity">
    <text evidence="1">Belongs to the outer membrane porin (Opr) (TC 1.B.25) family.</text>
</comment>
<sequence>MKLAFRLVQIAIGAISLGSSLASAESIDFLKINGQARSYYFSRLNNAPGVPDANAFSAGGILNVETKPFLGGFGAGISFFTANSLGLNNDKPGHTDVTLMGNGSSLNALGQAFLQYKNSNFLIRAGDQVINTPWLGSSDSRLLPATYRGVYAEMAPLENLRLYGLRINKWKSRTSNEYYKDNLYYPVSYAGDSMYGAASALGAGAQQSSGVAAVGAAYTTPAITSQAWYYDFYRFARMAYGDATYTYKTGTGFDPFIGAQLIHEENNASLLNGTKVNTQVGSGVKATASGVKVGMNSPYGQFTVAYNEIVSHSGAVGGGALVSPYTVGYATDPLYTTSMIRGLVEQGPGNAIKIGYATSFLDKKVLLAAAYARYRTTYFGNSQDTYLDLTYLPKGRLKGLSVRDRVEVSNGGSGLNPGNKSFVYNRVMVQYSF</sequence>
<protein>
    <recommendedName>
        <fullName evidence="7">Porin</fullName>
    </recommendedName>
</protein>
<feature type="chain" id="PRO_5021990271" description="Porin" evidence="4">
    <location>
        <begin position="25"/>
        <end position="433"/>
    </location>
</feature>
<dbReference type="AlphaFoldDB" id="A0A512LAB2"/>
<dbReference type="InterPro" id="IPR023614">
    <property type="entry name" value="Porin_dom_sf"/>
</dbReference>
<dbReference type="RefSeq" id="WP_147074374.1">
    <property type="nucleotide sequence ID" value="NZ_AP021884.1"/>
</dbReference>
<keyword evidence="2" id="KW-0813">Transport</keyword>